<evidence type="ECO:0000313" key="2">
    <source>
        <dbReference type="EMBL" id="QJP96851.1"/>
    </source>
</evidence>
<gene>
    <name evidence="2" type="ORF">C6Y56_20580</name>
</gene>
<name>A0A7Z3C7B4_PSEFL</name>
<feature type="region of interest" description="Disordered" evidence="1">
    <location>
        <begin position="1"/>
        <end position="43"/>
    </location>
</feature>
<dbReference type="RefSeq" id="WP_169431388.1">
    <property type="nucleotide sequence ID" value="NZ_CP027561.1"/>
</dbReference>
<proteinExistence type="predicted"/>
<protein>
    <submittedName>
        <fullName evidence="2">Uncharacterized protein</fullName>
    </submittedName>
</protein>
<reference evidence="2 3" key="1">
    <citation type="submission" date="2018-03" db="EMBL/GenBank/DDBJ databases">
        <title>Complete genome sequence of Pseudomonas fluorescens sp. G7.</title>
        <authorList>
            <person name="Gao C.-H."/>
            <person name="Li Z."/>
            <person name="Cai P."/>
        </authorList>
    </citation>
    <scope>NUCLEOTIDE SEQUENCE [LARGE SCALE GENOMIC DNA]</scope>
    <source>
        <strain evidence="2 3">G7</strain>
    </source>
</reference>
<evidence type="ECO:0000313" key="3">
    <source>
        <dbReference type="Proteomes" id="UP000501669"/>
    </source>
</evidence>
<accession>A0A7Z3C7B4</accession>
<organism evidence="2 3">
    <name type="scientific">Pseudomonas fluorescens</name>
    <dbReference type="NCBI Taxonomy" id="294"/>
    <lineage>
        <taxon>Bacteria</taxon>
        <taxon>Pseudomonadati</taxon>
        <taxon>Pseudomonadota</taxon>
        <taxon>Gammaproteobacteria</taxon>
        <taxon>Pseudomonadales</taxon>
        <taxon>Pseudomonadaceae</taxon>
        <taxon>Pseudomonas</taxon>
    </lineage>
</organism>
<dbReference type="EMBL" id="CP027561">
    <property type="protein sequence ID" value="QJP96851.1"/>
    <property type="molecule type" value="Genomic_DNA"/>
</dbReference>
<evidence type="ECO:0000256" key="1">
    <source>
        <dbReference type="SAM" id="MobiDB-lite"/>
    </source>
</evidence>
<dbReference type="Proteomes" id="UP000501669">
    <property type="component" value="Chromosome"/>
</dbReference>
<sequence>MSSTSPASIDPSATAESNARKTLGLDASPDIESLIPRPTARDRKRFKTAQLATPPLAPSMTLEQYKAKRINEQIIETVRSFLIGKPSLIRHLSGSILRLADPEELRATPSVFLQRILDTPESLDLTERLLKKLKWYGASPGEQTPASVRYQLICKAICLYLHAPSADEPQELAGFHWQDPNHRGKSYQTLRHDFEQHLLRTGRVATTKEAILLAQVFQTRLSKDFRVRDVPPELRYKTSVVWVNFMHGVLLAEDLGLDPSQPLSFQQLVDLPLERSTGASAEQLEAIARLRTGPALEWAVCTGAIAQRTTTDYDPEDIRRALTALEEQTERLNKAVTTLDLRPPERLQMARQVMTDLFRGVTFERDGRKLMSADPSHSHSRAPLDLNKQQGHDFLDVYADGQLDGGKRWIVSMPDGTTRSTTALRLDGQRMLYAERENRRGGYDRVDDDVYSWAGYFLPDINARFETAFNDYLTTIRQAYQSLIASLLISLPAADRRALVQGEVQVLSLRQKPGPNANSEQVRARKGFVLKVIHGTDITYYELIPSAGVIRQRTGLRFSTINGVRTEFPLHASIPGQSYSPERNLSTSLLLDWSAHLHGRAPAERASCPGFLDIMGFMPAAVSPVQTVTEEETSLTASRLNEVARYISTNFLFVDEQHLRQQARGITTFDTARAKTEKRLETFLSIVKGFVPFWGSIDDLLSDSTTSKVLGGVGLLFDLASFLLPIGKFISGSVRLLRAAAGTTRMAVKASLPPFSTLTRKLLTASLANLNPLDGIPSLLRGLGSGAGRGLLFIGRASIGGIRRLTGHADSYRLVQNLPQAIDPGSWKPLTNTDELATVNGIDDIIVRHTNALDLKQLHLVDPVTSLPYGPRLHNNTRNLIQGRSTFKKLPPTESHALSELPEHAHVREFLEVDGRTTMLIDDIPYRLDGDQLRRADLIDDASLLKTLPCRVRRKGPIACKTRFVTGDLAPHPDIGSFDESKGWAPWFGDSIYTPAVEGRAKLFKHLKRKNRLDATMEFQKGIYGRINVKTPYGTRGEFDTFQAGAIIVPAMDESKRYVFTRLDAGAFYVAELPKGQNISGPLKLRQAKTLPNNLRKELMTVYTGSLNANNTARIYGVPAVERALKTMEEIAIPIGGHNHPPNTLNLLKVDTSPGEAVLFDHSTRMIVSQLQTGAASWSRSGTAPAALRQRAADIFDTLFVKKTINVVAGADLRINKTMKKFQKLLPSHLQTENARNIAYADIVTSTGKREVYVSISGAKGLTGELPLFKHPFAPDKVIVGDTTYFNIDFGQTFTRTSLNVSPEGKILAIPRTIKDVHNYKPEMTSRPTSLDSESKLISVLRQKYPDNSMITSVDVATTMPPCTSCSVVMKAFGHNAGADALKVLWG</sequence>